<evidence type="ECO:0000313" key="3">
    <source>
        <dbReference type="EMBL" id="MET3574661.1"/>
    </source>
</evidence>
<dbReference type="InterPro" id="IPR036388">
    <property type="entry name" value="WH-like_DNA-bd_sf"/>
</dbReference>
<organism evidence="3 4">
    <name type="scientific">Bhargavaea ullalensis</name>
    <dbReference type="NCBI Taxonomy" id="1265685"/>
    <lineage>
        <taxon>Bacteria</taxon>
        <taxon>Bacillati</taxon>
        <taxon>Bacillota</taxon>
        <taxon>Bacilli</taxon>
        <taxon>Bacillales</taxon>
        <taxon>Caryophanaceae</taxon>
        <taxon>Bhargavaea</taxon>
    </lineage>
</organism>
<evidence type="ECO:0000259" key="2">
    <source>
        <dbReference type="Pfam" id="PF08279"/>
    </source>
</evidence>
<name>A0ABV2G8P4_9BACL</name>
<gene>
    <name evidence="3" type="ORF">ABID49_000543</name>
</gene>
<dbReference type="Pfam" id="PF02829">
    <property type="entry name" value="3H"/>
    <property type="match status" value="1"/>
</dbReference>
<proteinExistence type="predicted"/>
<dbReference type="SUPFAM" id="SSF46785">
    <property type="entry name" value="Winged helix' DNA-binding domain"/>
    <property type="match status" value="1"/>
</dbReference>
<dbReference type="InterPro" id="IPR013196">
    <property type="entry name" value="HTH_11"/>
</dbReference>
<comment type="caution">
    <text evidence="3">The sequence shown here is derived from an EMBL/GenBank/DDBJ whole genome shotgun (WGS) entry which is preliminary data.</text>
</comment>
<dbReference type="Gene3D" id="3.30.1340.20">
    <property type="entry name" value="3H domain"/>
    <property type="match status" value="1"/>
</dbReference>
<dbReference type="Pfam" id="PF08279">
    <property type="entry name" value="HTH_11"/>
    <property type="match status" value="1"/>
</dbReference>
<dbReference type="EMBL" id="JBEPLW010000002">
    <property type="protein sequence ID" value="MET3574661.1"/>
    <property type="molecule type" value="Genomic_DNA"/>
</dbReference>
<dbReference type="RefSeq" id="WP_354195070.1">
    <property type="nucleotide sequence ID" value="NZ_JBEPLW010000002.1"/>
</dbReference>
<keyword evidence="4" id="KW-1185">Reference proteome</keyword>
<dbReference type="SUPFAM" id="SSF75500">
    <property type="entry name" value="Putative transcriptional regulator TM1602, C-terminal domain"/>
    <property type="match status" value="1"/>
</dbReference>
<dbReference type="PIRSF" id="PIRSF037847">
    <property type="entry name" value="NiaR"/>
    <property type="match status" value="1"/>
</dbReference>
<sequence>MQKRKGDERREWLLDRLKQADGPVKGADLAREAGVSRQVIVGDVTLLKAQDEPIIATSAGYVFGASAGAGGRALFEKKLACLHTADDTEDELNAVVDAGAAVRDVTVEHPVYGELTASLMVANRHDVRQFLERVRETDSPYLLQLTGGPHLHTITADSEEILNRAEQALREQGFLADED</sequence>
<dbReference type="Gene3D" id="1.10.10.10">
    <property type="entry name" value="Winged helix-like DNA-binding domain superfamily/Winged helix DNA-binding domain"/>
    <property type="match status" value="1"/>
</dbReference>
<evidence type="ECO:0000259" key="1">
    <source>
        <dbReference type="Pfam" id="PF02829"/>
    </source>
</evidence>
<dbReference type="InterPro" id="IPR004173">
    <property type="entry name" value="3H_domain"/>
</dbReference>
<accession>A0ABV2G8P4</accession>
<dbReference type="InterPro" id="IPR026043">
    <property type="entry name" value="NadR"/>
</dbReference>
<feature type="domain" description="Helix-turn-helix type 11" evidence="2">
    <location>
        <begin position="9"/>
        <end position="61"/>
    </location>
</feature>
<dbReference type="Proteomes" id="UP001549099">
    <property type="component" value="Unassembled WGS sequence"/>
</dbReference>
<protein>
    <submittedName>
        <fullName evidence="3">Transcriptional regulator of NAD metabolism</fullName>
    </submittedName>
</protein>
<dbReference type="PANTHER" id="PTHR40068:SF1">
    <property type="entry name" value="TRANSCRIPTION REPRESSOR NIAR-RELATED"/>
    <property type="match status" value="1"/>
</dbReference>
<dbReference type="PANTHER" id="PTHR40068">
    <property type="entry name" value="TRANSCRIPTION REPRESSOR NIAR-RELATED"/>
    <property type="match status" value="1"/>
</dbReference>
<dbReference type="InterPro" id="IPR035922">
    <property type="entry name" value="3H_dom_sf"/>
</dbReference>
<dbReference type="InterPro" id="IPR036390">
    <property type="entry name" value="WH_DNA-bd_sf"/>
</dbReference>
<reference evidence="3 4" key="1">
    <citation type="submission" date="2024-06" db="EMBL/GenBank/DDBJ databases">
        <title>Genomic Encyclopedia of Type Strains, Phase IV (KMG-IV): sequencing the most valuable type-strain genomes for metagenomic binning, comparative biology and taxonomic classification.</title>
        <authorList>
            <person name="Goeker M."/>
        </authorList>
    </citation>
    <scope>NUCLEOTIDE SEQUENCE [LARGE SCALE GENOMIC DNA]</scope>
    <source>
        <strain evidence="3 4">DSM 26128</strain>
    </source>
</reference>
<evidence type="ECO:0000313" key="4">
    <source>
        <dbReference type="Proteomes" id="UP001549099"/>
    </source>
</evidence>
<feature type="domain" description="3H" evidence="1">
    <location>
        <begin position="80"/>
        <end position="175"/>
    </location>
</feature>